<keyword evidence="3" id="KW-1185">Reference proteome</keyword>
<dbReference type="AlphaFoldDB" id="A0AAV7TTQ7"/>
<accession>A0AAV7TTQ7</accession>
<feature type="region of interest" description="Disordered" evidence="1">
    <location>
        <begin position="90"/>
        <end position="121"/>
    </location>
</feature>
<feature type="compositionally biased region" description="Basic and acidic residues" evidence="1">
    <location>
        <begin position="106"/>
        <end position="115"/>
    </location>
</feature>
<organism evidence="2 3">
    <name type="scientific">Pleurodeles waltl</name>
    <name type="common">Iberian ribbed newt</name>
    <dbReference type="NCBI Taxonomy" id="8319"/>
    <lineage>
        <taxon>Eukaryota</taxon>
        <taxon>Metazoa</taxon>
        <taxon>Chordata</taxon>
        <taxon>Craniata</taxon>
        <taxon>Vertebrata</taxon>
        <taxon>Euteleostomi</taxon>
        <taxon>Amphibia</taxon>
        <taxon>Batrachia</taxon>
        <taxon>Caudata</taxon>
        <taxon>Salamandroidea</taxon>
        <taxon>Salamandridae</taxon>
        <taxon>Pleurodelinae</taxon>
        <taxon>Pleurodeles</taxon>
    </lineage>
</organism>
<dbReference type="EMBL" id="JANPWB010000006">
    <property type="protein sequence ID" value="KAJ1180007.1"/>
    <property type="molecule type" value="Genomic_DNA"/>
</dbReference>
<reference evidence="2" key="1">
    <citation type="journal article" date="2022" name="bioRxiv">
        <title>Sequencing and chromosome-scale assembly of the giantPleurodeles waltlgenome.</title>
        <authorList>
            <person name="Brown T."/>
            <person name="Elewa A."/>
            <person name="Iarovenko S."/>
            <person name="Subramanian E."/>
            <person name="Araus A.J."/>
            <person name="Petzold A."/>
            <person name="Susuki M."/>
            <person name="Suzuki K.-i.T."/>
            <person name="Hayashi T."/>
            <person name="Toyoda A."/>
            <person name="Oliveira C."/>
            <person name="Osipova E."/>
            <person name="Leigh N.D."/>
            <person name="Simon A."/>
            <person name="Yun M.H."/>
        </authorList>
    </citation>
    <scope>NUCLEOTIDE SEQUENCE</scope>
    <source>
        <strain evidence="2">20211129_DDA</strain>
        <tissue evidence="2">Liver</tissue>
    </source>
</reference>
<name>A0AAV7TTQ7_PLEWA</name>
<evidence type="ECO:0000256" key="1">
    <source>
        <dbReference type="SAM" id="MobiDB-lite"/>
    </source>
</evidence>
<evidence type="ECO:0000313" key="2">
    <source>
        <dbReference type="EMBL" id="KAJ1180007.1"/>
    </source>
</evidence>
<dbReference type="Proteomes" id="UP001066276">
    <property type="component" value="Chromosome 3_2"/>
</dbReference>
<evidence type="ECO:0000313" key="3">
    <source>
        <dbReference type="Proteomes" id="UP001066276"/>
    </source>
</evidence>
<gene>
    <name evidence="2" type="ORF">NDU88_005235</name>
</gene>
<sequence length="252" mass="27793">MDKPKKVVQALQVLQEEGREDLLREGFLEQAWVGLRWPKRDSSEGMAAAVMACSSPVHYPKKFKQKSAAGRKVRISPDLVAVEAQEETLGLPSGLGAPQSGCDGTHALDGREDQSTGRLGRPGCIQRMSVRVGAPSGHRLEERVQSGAVRLTSVEATGPGLGIQKFYPLPERVPSTIQDAVVAEQEAIEDELLDYEEEEEAEEIHSGHQRAVQKGTTQVVAREANKKVVQSDRRVGRDRQVLEFVFMIWICE</sequence>
<proteinExistence type="predicted"/>
<protein>
    <submittedName>
        <fullName evidence="2">Uncharacterized protein</fullName>
    </submittedName>
</protein>
<comment type="caution">
    <text evidence="2">The sequence shown here is derived from an EMBL/GenBank/DDBJ whole genome shotgun (WGS) entry which is preliminary data.</text>
</comment>